<dbReference type="GO" id="GO:0006760">
    <property type="term" value="P:folic acid-containing compound metabolic process"/>
    <property type="evidence" value="ECO:0007669"/>
    <property type="project" value="InterPro"/>
</dbReference>
<feature type="domain" description="Dihydroneopterin aldolase/epimerase" evidence="1">
    <location>
        <begin position="19"/>
        <end position="129"/>
    </location>
</feature>
<dbReference type="InterPro" id="IPR006157">
    <property type="entry name" value="FolB_dom"/>
</dbReference>
<dbReference type="RefSeq" id="WP_062085262.1">
    <property type="nucleotide sequence ID" value="NZ_FCOK02000014.1"/>
</dbReference>
<dbReference type="EMBL" id="FCOK02000014">
    <property type="protein sequence ID" value="SAL31165.1"/>
    <property type="molecule type" value="Genomic_DNA"/>
</dbReference>
<evidence type="ECO:0000259" key="1">
    <source>
        <dbReference type="SMART" id="SM00905"/>
    </source>
</evidence>
<accession>A0A158GGB5</accession>
<dbReference type="AlphaFoldDB" id="A0A158GGB5"/>
<dbReference type="OrthoDB" id="9025968at2"/>
<gene>
    <name evidence="2" type="ORF">AWB69_02607</name>
</gene>
<dbReference type="Gene3D" id="3.30.1130.10">
    <property type="match status" value="1"/>
</dbReference>
<reference evidence="2 3" key="1">
    <citation type="submission" date="2016-01" db="EMBL/GenBank/DDBJ databases">
        <authorList>
            <person name="Oliw E.H."/>
        </authorList>
    </citation>
    <scope>NUCLEOTIDE SEQUENCE [LARGE SCALE GENOMIC DNA]</scope>
    <source>
        <strain evidence="2">LMG 27134</strain>
    </source>
</reference>
<protein>
    <submittedName>
        <fullName evidence="2">Dihydroneopterin aldolase</fullName>
    </submittedName>
</protein>
<dbReference type="Proteomes" id="UP000054683">
    <property type="component" value="Unassembled WGS sequence"/>
</dbReference>
<evidence type="ECO:0000313" key="3">
    <source>
        <dbReference type="Proteomes" id="UP000054683"/>
    </source>
</evidence>
<dbReference type="SUPFAM" id="SSF55620">
    <property type="entry name" value="Tetrahydrobiopterin biosynthesis enzymes-like"/>
    <property type="match status" value="1"/>
</dbReference>
<proteinExistence type="predicted"/>
<evidence type="ECO:0000313" key="2">
    <source>
        <dbReference type="EMBL" id="SAL31165.1"/>
    </source>
</evidence>
<dbReference type="InterPro" id="IPR043133">
    <property type="entry name" value="GTP-CH-I_C/QueF"/>
</dbReference>
<dbReference type="Pfam" id="PF02152">
    <property type="entry name" value="FolB"/>
    <property type="match status" value="1"/>
</dbReference>
<sequence length="155" mass="17360">MKPYEPFGTLSPGGRGWRIVIDELVVPTRIGLHAREYLAPQPVAIDASLHYRGVPAEENAHELVDYEAWCAAVQGYLESKPHTRLLETLAVEIAALSFTQWPALDALTLLLYKPKIREGTRRVGVELDWHRADFDAWRASAGLHAAHMAQLAVKR</sequence>
<dbReference type="SMART" id="SM00905">
    <property type="entry name" value="FolB"/>
    <property type="match status" value="1"/>
</dbReference>
<name>A0A158GGB5_9BURK</name>
<organism evidence="2 3">
    <name type="scientific">Caballeronia udeis</name>
    <dbReference type="NCBI Taxonomy" id="1232866"/>
    <lineage>
        <taxon>Bacteria</taxon>
        <taxon>Pseudomonadati</taxon>
        <taxon>Pseudomonadota</taxon>
        <taxon>Betaproteobacteria</taxon>
        <taxon>Burkholderiales</taxon>
        <taxon>Burkholderiaceae</taxon>
        <taxon>Caballeronia</taxon>
    </lineage>
</organism>
<dbReference type="GO" id="GO:0004150">
    <property type="term" value="F:dihydroneopterin aldolase activity"/>
    <property type="evidence" value="ECO:0007669"/>
    <property type="project" value="InterPro"/>
</dbReference>